<keyword evidence="5 7" id="KW-0418">Kinase</keyword>
<dbReference type="HAMAP" id="MF_04029">
    <property type="entry name" value="HSV_KITH"/>
    <property type="match status" value="1"/>
</dbReference>
<protein>
    <submittedName>
        <fullName evidence="7">Thymidine kinase</fullName>
    </submittedName>
</protein>
<keyword evidence="3" id="KW-0808">Transferase</keyword>
<keyword evidence="4" id="KW-0547">Nucleotide-binding</keyword>
<evidence type="ECO:0000256" key="5">
    <source>
        <dbReference type="ARBA" id="ARBA00022777"/>
    </source>
</evidence>
<evidence type="ECO:0000256" key="3">
    <source>
        <dbReference type="ARBA" id="ARBA00022679"/>
    </source>
</evidence>
<dbReference type="GeneID" id="920562"/>
<dbReference type="Gene3D" id="3.40.50.300">
    <property type="entry name" value="P-loop containing nucleotide triphosphate hydrolases"/>
    <property type="match status" value="1"/>
</dbReference>
<dbReference type="GO" id="GO:0006230">
    <property type="term" value="P:TMP biosynthetic process"/>
    <property type="evidence" value="ECO:0007669"/>
    <property type="project" value="InterPro"/>
</dbReference>
<dbReference type="KEGG" id="vg:920562"/>
<dbReference type="Pfam" id="PF00693">
    <property type="entry name" value="Herpes_TK"/>
    <property type="match status" value="1"/>
</dbReference>
<dbReference type="SUPFAM" id="SSF52540">
    <property type="entry name" value="P-loop containing nucleoside triphosphate hydrolases"/>
    <property type="match status" value="1"/>
</dbReference>
<evidence type="ECO:0000256" key="4">
    <source>
        <dbReference type="ARBA" id="ARBA00022741"/>
    </source>
</evidence>
<dbReference type="SMR" id="A0A2D0TCK7"/>
<keyword evidence="2" id="KW-0237">DNA synthesis</keyword>
<dbReference type="GO" id="GO:0071897">
    <property type="term" value="P:DNA biosynthetic process"/>
    <property type="evidence" value="ECO:0007669"/>
    <property type="project" value="UniProtKB-KW"/>
</dbReference>
<dbReference type="RefSeq" id="NP_077451.1">
    <property type="nucleotide sequence ID" value="NC_002686.2"/>
</dbReference>
<keyword evidence="6" id="KW-0067">ATP-binding</keyword>
<evidence type="ECO:0000313" key="7">
    <source>
        <dbReference type="EMBL" id="AAG27210.1"/>
    </source>
</evidence>
<name>A0A2D0TCK7_CHV9D</name>
<dbReference type="InterPro" id="IPR027417">
    <property type="entry name" value="P-loop_NTPase"/>
</dbReference>
<accession>A0A2D0TCK7</accession>
<organism evidence="7 8">
    <name type="scientific">Cercopithecine herpesvirus 9 (strain DHV)</name>
    <name type="common">CeHV-9</name>
    <name type="synonym">Simian varicella virus</name>
    <dbReference type="NCBI Taxonomy" id="36348"/>
    <lineage>
        <taxon>Viruses</taxon>
        <taxon>Duplodnaviria</taxon>
        <taxon>Heunggongvirae</taxon>
        <taxon>Peploviricota</taxon>
        <taxon>Herviviricetes</taxon>
        <taxon>Herpesvirales</taxon>
        <taxon>Orthoherpesviridae</taxon>
        <taxon>Alphaherpesvirinae</taxon>
        <taxon>Varicellovirus</taxon>
        <taxon>Varicellovirus cercopithecinealpha9</taxon>
    </lineage>
</organism>
<evidence type="ECO:0000256" key="2">
    <source>
        <dbReference type="ARBA" id="ARBA00022634"/>
    </source>
</evidence>
<dbReference type="GO" id="GO:0004797">
    <property type="term" value="F:thymidine kinase activity"/>
    <property type="evidence" value="ECO:0007669"/>
    <property type="project" value="InterPro"/>
</dbReference>
<evidence type="ECO:0000256" key="1">
    <source>
        <dbReference type="ARBA" id="ARBA00022518"/>
    </source>
</evidence>
<keyword evidence="8" id="KW-1185">Reference proteome</keyword>
<keyword evidence="1" id="KW-0244">Early protein</keyword>
<organismHost>
    <name type="scientific">Chlorocebus aethiops</name>
    <name type="common">Green monkey</name>
    <name type="synonym">Cercopithecus aethiops</name>
    <dbReference type="NCBI Taxonomy" id="9534"/>
</organismHost>
<sequence>MAQHGTCRDPVCITRVYLEGAFGIGKTTTALAFVNGSRVNPVFFIGEPMMYWRNMAGDDAINGIYGTQVRRKNGEISDNDAQRLTAYFQGLFCSPHSMLHARILHLTVQNPNNLALKFFNNPVAIFDRHPVASNVCFPISRYVVGDMTPATLPGFLFAVSEEPEGTNLIVCTVSLTNHLTRITNRSRSGEIIDVQFILVLRNVYIMLINTIRYLQAKSDWLIDWFKLPFCSNSFKQQLQEKECITIQENPVIENTLFAVFKIPELCDSYGELLDLWKWGMGVLANRLKNISCYVLSLDTTPTDAVIELCKQLPNMTVSYLVPGGLAYLQEMSDSVNL</sequence>
<dbReference type="Proteomes" id="UP000159358">
    <property type="component" value="Segment"/>
</dbReference>
<dbReference type="InterPro" id="IPR001889">
    <property type="entry name" value="Herpes_TK"/>
</dbReference>
<evidence type="ECO:0000256" key="6">
    <source>
        <dbReference type="ARBA" id="ARBA00022840"/>
    </source>
</evidence>
<proteinExistence type="inferred from homology"/>
<evidence type="ECO:0000313" key="8">
    <source>
        <dbReference type="Proteomes" id="UP000159358"/>
    </source>
</evidence>
<reference evidence="7 8" key="1">
    <citation type="journal article" date="2001" name="Virology">
        <title>The DNA sequence of the simian varicella virus genome.</title>
        <authorList>
            <person name="Gray W.L."/>
            <person name="Starnes H.B."/>
            <person name="White M.W."/>
            <person name="Mahalingam R."/>
        </authorList>
    </citation>
    <scope>NUCLEOTIDE SEQUENCE [LARGE SCALE GENOMIC DNA]</scope>
</reference>
<dbReference type="GO" id="GO:0005524">
    <property type="term" value="F:ATP binding"/>
    <property type="evidence" value="ECO:0007669"/>
    <property type="project" value="UniProtKB-KW"/>
</dbReference>
<dbReference type="EMBL" id="AF275348">
    <property type="protein sequence ID" value="AAG27210.1"/>
    <property type="molecule type" value="Genomic_DNA"/>
</dbReference>